<feature type="region of interest" description="Disordered" evidence="1">
    <location>
        <begin position="47"/>
        <end position="78"/>
    </location>
</feature>
<proteinExistence type="predicted"/>
<dbReference type="AlphaFoldDB" id="A0AAV7W7A8"/>
<comment type="caution">
    <text evidence="2">The sequence shown here is derived from an EMBL/GenBank/DDBJ whole genome shotgun (WGS) entry which is preliminary data.</text>
</comment>
<reference evidence="2" key="1">
    <citation type="journal article" date="2022" name="bioRxiv">
        <title>Sequencing and chromosome-scale assembly of the giantPleurodeles waltlgenome.</title>
        <authorList>
            <person name="Brown T."/>
            <person name="Elewa A."/>
            <person name="Iarovenko S."/>
            <person name="Subramanian E."/>
            <person name="Araus A.J."/>
            <person name="Petzold A."/>
            <person name="Susuki M."/>
            <person name="Suzuki K.-i.T."/>
            <person name="Hayashi T."/>
            <person name="Toyoda A."/>
            <person name="Oliveira C."/>
            <person name="Osipova E."/>
            <person name="Leigh N.D."/>
            <person name="Simon A."/>
            <person name="Yun M.H."/>
        </authorList>
    </citation>
    <scope>NUCLEOTIDE SEQUENCE</scope>
    <source>
        <strain evidence="2">20211129_DDA</strain>
        <tissue evidence="2">Liver</tissue>
    </source>
</reference>
<evidence type="ECO:0000256" key="1">
    <source>
        <dbReference type="SAM" id="MobiDB-lite"/>
    </source>
</evidence>
<evidence type="ECO:0000313" key="3">
    <source>
        <dbReference type="Proteomes" id="UP001066276"/>
    </source>
</evidence>
<dbReference type="Proteomes" id="UP001066276">
    <property type="component" value="Chromosome 1_2"/>
</dbReference>
<protein>
    <submittedName>
        <fullName evidence="2">Uncharacterized protein</fullName>
    </submittedName>
</protein>
<keyword evidence="3" id="KW-1185">Reference proteome</keyword>
<name>A0AAV7W7A8_PLEWA</name>
<dbReference type="EMBL" id="JANPWB010000002">
    <property type="protein sequence ID" value="KAJ1208442.1"/>
    <property type="molecule type" value="Genomic_DNA"/>
</dbReference>
<sequence>MIHRHRSWKIKARSWRNNAQHLLIEAHSVVLQLPCGRVFEANLAGHGKTMQNLPGPECLPGSAHRSPAERKKDARRPD</sequence>
<gene>
    <name evidence="2" type="ORF">NDU88_003828</name>
</gene>
<feature type="compositionally biased region" description="Basic and acidic residues" evidence="1">
    <location>
        <begin position="66"/>
        <end position="78"/>
    </location>
</feature>
<evidence type="ECO:0000313" key="2">
    <source>
        <dbReference type="EMBL" id="KAJ1208442.1"/>
    </source>
</evidence>
<accession>A0AAV7W7A8</accession>
<organism evidence="2 3">
    <name type="scientific">Pleurodeles waltl</name>
    <name type="common">Iberian ribbed newt</name>
    <dbReference type="NCBI Taxonomy" id="8319"/>
    <lineage>
        <taxon>Eukaryota</taxon>
        <taxon>Metazoa</taxon>
        <taxon>Chordata</taxon>
        <taxon>Craniata</taxon>
        <taxon>Vertebrata</taxon>
        <taxon>Euteleostomi</taxon>
        <taxon>Amphibia</taxon>
        <taxon>Batrachia</taxon>
        <taxon>Caudata</taxon>
        <taxon>Salamandroidea</taxon>
        <taxon>Salamandridae</taxon>
        <taxon>Pleurodelinae</taxon>
        <taxon>Pleurodeles</taxon>
    </lineage>
</organism>